<evidence type="ECO:0000313" key="7">
    <source>
        <dbReference type="EMBL" id="KAA6395684.1"/>
    </source>
</evidence>
<dbReference type="InterPro" id="IPR007829">
    <property type="entry name" value="TM2"/>
</dbReference>
<organism evidence="7 8">
    <name type="scientific">Streblomastix strix</name>
    <dbReference type="NCBI Taxonomy" id="222440"/>
    <lineage>
        <taxon>Eukaryota</taxon>
        <taxon>Metamonada</taxon>
        <taxon>Preaxostyla</taxon>
        <taxon>Oxymonadida</taxon>
        <taxon>Streblomastigidae</taxon>
        <taxon>Streblomastix</taxon>
    </lineage>
</organism>
<evidence type="ECO:0000256" key="5">
    <source>
        <dbReference type="SAM" id="MobiDB-lite"/>
    </source>
</evidence>
<dbReference type="OrthoDB" id="408511at2759"/>
<keyword evidence="2" id="KW-0812">Transmembrane</keyword>
<dbReference type="AlphaFoldDB" id="A0A5J4WL69"/>
<evidence type="ECO:0000259" key="6">
    <source>
        <dbReference type="Pfam" id="PF05154"/>
    </source>
</evidence>
<keyword evidence="3" id="KW-1133">Transmembrane helix</keyword>
<dbReference type="EMBL" id="SNRW01001616">
    <property type="protein sequence ID" value="KAA6395684.1"/>
    <property type="molecule type" value="Genomic_DNA"/>
</dbReference>
<name>A0A5J4WL69_9EUKA</name>
<evidence type="ECO:0000256" key="1">
    <source>
        <dbReference type="ARBA" id="ARBA00004141"/>
    </source>
</evidence>
<dbReference type="GO" id="GO:0016020">
    <property type="term" value="C:membrane"/>
    <property type="evidence" value="ECO:0007669"/>
    <property type="project" value="UniProtKB-SubCell"/>
</dbReference>
<feature type="region of interest" description="Disordered" evidence="5">
    <location>
        <begin position="1"/>
        <end position="20"/>
    </location>
</feature>
<evidence type="ECO:0000256" key="3">
    <source>
        <dbReference type="ARBA" id="ARBA00022989"/>
    </source>
</evidence>
<evidence type="ECO:0000256" key="2">
    <source>
        <dbReference type="ARBA" id="ARBA00022692"/>
    </source>
</evidence>
<comment type="subcellular location">
    <subcellularLocation>
        <location evidence="1">Membrane</location>
        <topology evidence="1">Multi-pass membrane protein</topology>
    </subcellularLocation>
</comment>
<feature type="domain" description="TM2" evidence="6">
    <location>
        <begin position="54"/>
        <end position="91"/>
    </location>
</feature>
<reference evidence="7 8" key="1">
    <citation type="submission" date="2019-03" db="EMBL/GenBank/DDBJ databases">
        <title>Single cell metagenomics reveals metabolic interactions within the superorganism composed of flagellate Streblomastix strix and complex community of Bacteroidetes bacteria on its surface.</title>
        <authorList>
            <person name="Treitli S.C."/>
            <person name="Kolisko M."/>
            <person name="Husnik F."/>
            <person name="Keeling P."/>
            <person name="Hampl V."/>
        </authorList>
    </citation>
    <scope>NUCLEOTIDE SEQUENCE [LARGE SCALE GENOMIC DNA]</scope>
    <source>
        <strain evidence="7">ST1C</strain>
    </source>
</reference>
<feature type="compositionally biased region" description="Low complexity" evidence="5">
    <location>
        <begin position="136"/>
        <end position="192"/>
    </location>
</feature>
<keyword evidence="4" id="KW-0472">Membrane</keyword>
<feature type="region of interest" description="Disordered" evidence="5">
    <location>
        <begin position="135"/>
        <end position="219"/>
    </location>
</feature>
<sequence length="219" mass="24102">MNTQDLANNPDLRDPSNYDSSQLSSNVRFTMSNGIPAWGDGQFSSGSALMLQALGLCGCCGAERIYVGDICMGVCCLCTGGCCGVGWCLDFCLIGNIIESQNNEIRARAREGHNQRLQAQHPSVQLVQPQVYPGSQPTQPLYGQPPQQQQPYGNQYAPTQQQQYQQQYPDKQQQPYIYSQNQQQPNYYPAQSGPSYPPSGLPAQDDQSGFVAPPDYGKY</sequence>
<dbReference type="Pfam" id="PF05154">
    <property type="entry name" value="TM2"/>
    <property type="match status" value="1"/>
</dbReference>
<evidence type="ECO:0000256" key="4">
    <source>
        <dbReference type="ARBA" id="ARBA00023136"/>
    </source>
</evidence>
<evidence type="ECO:0000313" key="8">
    <source>
        <dbReference type="Proteomes" id="UP000324800"/>
    </source>
</evidence>
<comment type="caution">
    <text evidence="7">The sequence shown here is derived from an EMBL/GenBank/DDBJ whole genome shotgun (WGS) entry which is preliminary data.</text>
</comment>
<gene>
    <name evidence="7" type="ORF">EZS28_008787</name>
</gene>
<protein>
    <recommendedName>
        <fullName evidence="6">TM2 domain-containing protein</fullName>
    </recommendedName>
</protein>
<dbReference type="Proteomes" id="UP000324800">
    <property type="component" value="Unassembled WGS sequence"/>
</dbReference>
<accession>A0A5J4WL69</accession>
<proteinExistence type="predicted"/>